<gene>
    <name evidence="3" type="ORF">RE6C_04959</name>
</gene>
<dbReference type="PANTHER" id="PTHR37938:SF1">
    <property type="entry name" value="BLL0215 PROTEIN"/>
    <property type="match status" value="1"/>
</dbReference>
<reference evidence="3" key="1">
    <citation type="submission" date="2012-11" db="EMBL/GenBank/DDBJ databases">
        <title>Permanent draft genomes of Rhodopirellula europaea strain SH398 and 6C.</title>
        <authorList>
            <person name="Richter M."/>
            <person name="Richter-Heitmann T."/>
            <person name="Frank C."/>
            <person name="Harder J."/>
            <person name="Glockner F.O."/>
        </authorList>
    </citation>
    <scope>NUCLEOTIDE SEQUENCE</scope>
    <source>
        <strain evidence="3">6C</strain>
    </source>
</reference>
<evidence type="ECO:0000313" key="3">
    <source>
        <dbReference type="EMBL" id="EMB14537.1"/>
    </source>
</evidence>
<evidence type="ECO:0000256" key="1">
    <source>
        <dbReference type="SAM" id="Phobius"/>
    </source>
</evidence>
<keyword evidence="1" id="KW-0812">Transmembrane</keyword>
<accession>M2APA5</accession>
<reference evidence="3" key="2">
    <citation type="journal article" date="2013" name="Mar. Genomics">
        <title>Expression of sulfatases in Rhodopirellula baltica and the diversity of sulfatases in the genus Rhodopirellula.</title>
        <authorList>
            <person name="Wegner C.E."/>
            <person name="Richter-Heitmann T."/>
            <person name="Klindworth A."/>
            <person name="Klockow C."/>
            <person name="Richter M."/>
            <person name="Achstetter T."/>
            <person name="Glockner F.O."/>
            <person name="Harder J."/>
        </authorList>
    </citation>
    <scope>NUCLEOTIDE SEQUENCE [LARGE SCALE GENOMIC DNA]</scope>
    <source>
        <strain evidence="3">6C</strain>
    </source>
</reference>
<dbReference type="PANTHER" id="PTHR37938">
    <property type="entry name" value="BLL0215 PROTEIN"/>
    <property type="match status" value="1"/>
</dbReference>
<name>M2APA5_9BACT</name>
<feature type="transmembrane region" description="Helical" evidence="1">
    <location>
        <begin position="48"/>
        <end position="77"/>
    </location>
</feature>
<dbReference type="EMBL" id="ANMO01000216">
    <property type="protein sequence ID" value="EMB14537.1"/>
    <property type="molecule type" value="Genomic_DNA"/>
</dbReference>
<organism evidence="3 4">
    <name type="scientific">Rhodopirellula europaea 6C</name>
    <dbReference type="NCBI Taxonomy" id="1263867"/>
    <lineage>
        <taxon>Bacteria</taxon>
        <taxon>Pseudomonadati</taxon>
        <taxon>Planctomycetota</taxon>
        <taxon>Planctomycetia</taxon>
        <taxon>Pirellulales</taxon>
        <taxon>Pirellulaceae</taxon>
        <taxon>Rhodopirellula</taxon>
    </lineage>
</organism>
<dbReference type="Proteomes" id="UP000011529">
    <property type="component" value="Unassembled WGS sequence"/>
</dbReference>
<keyword evidence="1" id="KW-1133">Transmembrane helix</keyword>
<dbReference type="PATRIC" id="fig|1263867.3.peg.5319"/>
<evidence type="ECO:0000259" key="2">
    <source>
        <dbReference type="Pfam" id="PF03703"/>
    </source>
</evidence>
<evidence type="ECO:0000313" key="4">
    <source>
        <dbReference type="Proteomes" id="UP000011529"/>
    </source>
</evidence>
<keyword evidence="1" id="KW-0472">Membrane</keyword>
<keyword evidence="4" id="KW-1185">Reference proteome</keyword>
<sequence>MREIAKMGAQLTKKVCDHTSPFQFVTATMNDTDETVLWEAEFNPKVKVYWLISAVLTTFLTIFLIPLLPLIAPLAWYISGLYLKSHRCTLTERTLKVSRGVLVRQEKTVPLDRITDLGLVQGPIMRSLELEAVSVETAGQSGPGSLVRLTGIRNGRAFRDAVLKQRDMVTGGEPARLTAPTTQSELSRDANVQTTLTEIRDILKRIEARSTSL</sequence>
<dbReference type="AlphaFoldDB" id="M2APA5"/>
<comment type="caution">
    <text evidence="3">The sequence shown here is derived from an EMBL/GenBank/DDBJ whole genome shotgun (WGS) entry which is preliminary data.</text>
</comment>
<dbReference type="InterPro" id="IPR005182">
    <property type="entry name" value="YdbS-like_PH"/>
</dbReference>
<dbReference type="Pfam" id="PF03703">
    <property type="entry name" value="bPH_2"/>
    <property type="match status" value="1"/>
</dbReference>
<proteinExistence type="predicted"/>
<feature type="domain" description="YdbS-like PH" evidence="2">
    <location>
        <begin position="86"/>
        <end position="160"/>
    </location>
</feature>
<protein>
    <submittedName>
        <fullName evidence="3">Membrane-flanked domain-containing protein</fullName>
    </submittedName>
</protein>